<dbReference type="EMBL" id="JBHSOW010000032">
    <property type="protein sequence ID" value="MFC5649382.1"/>
    <property type="molecule type" value="Genomic_DNA"/>
</dbReference>
<organism evidence="2 3">
    <name type="scientific">Paenibacillus solisilvae</name>
    <dbReference type="NCBI Taxonomy" id="2486751"/>
    <lineage>
        <taxon>Bacteria</taxon>
        <taxon>Bacillati</taxon>
        <taxon>Bacillota</taxon>
        <taxon>Bacilli</taxon>
        <taxon>Bacillales</taxon>
        <taxon>Paenibacillaceae</taxon>
        <taxon>Paenibacillus</taxon>
    </lineage>
</organism>
<name>A0ABW0VWK8_9BACL</name>
<gene>
    <name evidence="2" type="ORF">ACFPYJ_09600</name>
</gene>
<keyword evidence="1" id="KW-0812">Transmembrane</keyword>
<evidence type="ECO:0008006" key="4">
    <source>
        <dbReference type="Google" id="ProtNLM"/>
    </source>
</evidence>
<protein>
    <recommendedName>
        <fullName evidence="4">ABC transporter permease</fullName>
    </recommendedName>
</protein>
<feature type="transmembrane region" description="Helical" evidence="1">
    <location>
        <begin position="140"/>
        <end position="161"/>
    </location>
</feature>
<comment type="caution">
    <text evidence="2">The sequence shown here is derived from an EMBL/GenBank/DDBJ whole genome shotgun (WGS) entry which is preliminary data.</text>
</comment>
<keyword evidence="1" id="KW-1133">Transmembrane helix</keyword>
<sequence>MTSWQGAKLLFQYELRRSWLGLLITMLFFTYISIVMMPLFKELLDNKTSNNVRWVGDLLYLTILPNMGFLMNRSYLKYWQKDPFTRKIAYWRTLPIGLTSIVISRMLQLITVLTIVGAYFFVSQYLLLDELRKLVTTGEYIFFALIWIGYALAIGSTYVIFEQLLSGKKYFAVCLGYIVGFAAISLISWLTDMEIVFRTIKAAQDQEVIWPIGSLLIGSGVTVAAGLWIRSKLAVRNLMS</sequence>
<dbReference type="RefSeq" id="WP_379187889.1">
    <property type="nucleotide sequence ID" value="NZ_JBHSOW010000032.1"/>
</dbReference>
<evidence type="ECO:0000313" key="2">
    <source>
        <dbReference type="EMBL" id="MFC5649382.1"/>
    </source>
</evidence>
<feature type="transmembrane region" description="Helical" evidence="1">
    <location>
        <begin position="20"/>
        <end position="40"/>
    </location>
</feature>
<evidence type="ECO:0000256" key="1">
    <source>
        <dbReference type="SAM" id="Phobius"/>
    </source>
</evidence>
<evidence type="ECO:0000313" key="3">
    <source>
        <dbReference type="Proteomes" id="UP001596047"/>
    </source>
</evidence>
<keyword evidence="1" id="KW-0472">Membrane</keyword>
<feature type="transmembrane region" description="Helical" evidence="1">
    <location>
        <begin position="93"/>
        <end position="120"/>
    </location>
</feature>
<feature type="transmembrane region" description="Helical" evidence="1">
    <location>
        <begin position="209"/>
        <end position="229"/>
    </location>
</feature>
<accession>A0ABW0VWK8</accession>
<keyword evidence="3" id="KW-1185">Reference proteome</keyword>
<feature type="transmembrane region" description="Helical" evidence="1">
    <location>
        <begin position="170"/>
        <end position="189"/>
    </location>
</feature>
<dbReference type="Proteomes" id="UP001596047">
    <property type="component" value="Unassembled WGS sequence"/>
</dbReference>
<proteinExistence type="predicted"/>
<feature type="transmembrane region" description="Helical" evidence="1">
    <location>
        <begin position="52"/>
        <end position="72"/>
    </location>
</feature>
<reference evidence="3" key="1">
    <citation type="journal article" date="2019" name="Int. J. Syst. Evol. Microbiol.">
        <title>The Global Catalogue of Microorganisms (GCM) 10K type strain sequencing project: providing services to taxonomists for standard genome sequencing and annotation.</title>
        <authorList>
            <consortium name="The Broad Institute Genomics Platform"/>
            <consortium name="The Broad Institute Genome Sequencing Center for Infectious Disease"/>
            <person name="Wu L."/>
            <person name="Ma J."/>
        </authorList>
    </citation>
    <scope>NUCLEOTIDE SEQUENCE [LARGE SCALE GENOMIC DNA]</scope>
    <source>
        <strain evidence="3">CGMCC 1.3240</strain>
    </source>
</reference>